<dbReference type="EMBL" id="BJYZ01000022">
    <property type="protein sequence ID" value="GEO40593.1"/>
    <property type="molecule type" value="Genomic_DNA"/>
</dbReference>
<evidence type="ECO:0000256" key="7">
    <source>
        <dbReference type="ARBA" id="ARBA00022679"/>
    </source>
</evidence>
<accession>A0A512DVU3</accession>
<evidence type="ECO:0000256" key="14">
    <source>
        <dbReference type="ARBA" id="ARBA00023137"/>
    </source>
</evidence>
<evidence type="ECO:0000256" key="2">
    <source>
        <dbReference type="ARBA" id="ARBA00007316"/>
    </source>
</evidence>
<evidence type="ECO:0000256" key="1">
    <source>
        <dbReference type="ARBA" id="ARBA00004429"/>
    </source>
</evidence>
<comment type="catalytic activity">
    <reaction evidence="15">
        <text>L-tyrosyl-[protein] + ATP = O-phospho-L-tyrosyl-[protein] + ADP + H(+)</text>
        <dbReference type="Rhea" id="RHEA:10596"/>
        <dbReference type="Rhea" id="RHEA-COMP:10136"/>
        <dbReference type="Rhea" id="RHEA-COMP:20101"/>
        <dbReference type="ChEBI" id="CHEBI:15378"/>
        <dbReference type="ChEBI" id="CHEBI:30616"/>
        <dbReference type="ChEBI" id="CHEBI:46858"/>
        <dbReference type="ChEBI" id="CHEBI:61978"/>
        <dbReference type="ChEBI" id="CHEBI:456216"/>
        <dbReference type="EC" id="2.7.10.2"/>
    </reaction>
</comment>
<evidence type="ECO:0000256" key="15">
    <source>
        <dbReference type="ARBA" id="ARBA00051245"/>
    </source>
</evidence>
<dbReference type="EC" id="2.7.10.2" evidence="4"/>
<keyword evidence="13 17" id="KW-0472">Membrane</keyword>
<protein>
    <recommendedName>
        <fullName evidence="4">non-specific protein-tyrosine kinase</fullName>
        <ecNumber evidence="4">2.7.10.2</ecNumber>
    </recommendedName>
</protein>
<keyword evidence="11" id="KW-0067">ATP-binding</keyword>
<keyword evidence="21" id="KW-1185">Reference proteome</keyword>
<proteinExistence type="inferred from homology"/>
<dbReference type="RefSeq" id="WP_044430565.1">
    <property type="nucleotide sequence ID" value="NZ_BJYZ01000022.1"/>
</dbReference>
<comment type="similarity">
    <text evidence="2">Belongs to the CpsD/CapB family.</text>
</comment>
<evidence type="ECO:0000259" key="19">
    <source>
        <dbReference type="Pfam" id="PF13614"/>
    </source>
</evidence>
<dbReference type="Proteomes" id="UP000321523">
    <property type="component" value="Unassembled WGS sequence"/>
</dbReference>
<gene>
    <name evidence="20" type="ORF">SAE02_47410</name>
</gene>
<keyword evidence="7" id="KW-0808">Transferase</keyword>
<feature type="coiled-coil region" evidence="16">
    <location>
        <begin position="272"/>
        <end position="327"/>
    </location>
</feature>
<keyword evidence="14 20" id="KW-0829">Tyrosine-protein kinase</keyword>
<dbReference type="PANTHER" id="PTHR32309:SF13">
    <property type="entry name" value="FERRIC ENTEROBACTIN TRANSPORT PROTEIN FEPE"/>
    <property type="match status" value="1"/>
</dbReference>
<dbReference type="Gene3D" id="3.40.50.300">
    <property type="entry name" value="P-loop containing nucleotide triphosphate hydrolases"/>
    <property type="match status" value="1"/>
</dbReference>
<evidence type="ECO:0000256" key="11">
    <source>
        <dbReference type="ARBA" id="ARBA00022840"/>
    </source>
</evidence>
<comment type="caution">
    <text evidence="20">The sequence shown here is derived from an EMBL/GenBank/DDBJ whole genome shotgun (WGS) entry which is preliminary data.</text>
</comment>
<dbReference type="NCBIfam" id="TIGR01007">
    <property type="entry name" value="eps_fam"/>
    <property type="match status" value="1"/>
</dbReference>
<keyword evidence="16" id="KW-0175">Coiled coil</keyword>
<dbReference type="GO" id="GO:0005886">
    <property type="term" value="C:plasma membrane"/>
    <property type="evidence" value="ECO:0007669"/>
    <property type="project" value="UniProtKB-SubCell"/>
</dbReference>
<evidence type="ECO:0000256" key="4">
    <source>
        <dbReference type="ARBA" id="ARBA00011903"/>
    </source>
</evidence>
<name>A0A512DVU3_9PROT</name>
<dbReference type="SUPFAM" id="SSF52540">
    <property type="entry name" value="P-loop containing nucleoside triphosphate hydrolases"/>
    <property type="match status" value="1"/>
</dbReference>
<dbReference type="Pfam" id="PF02706">
    <property type="entry name" value="Wzz"/>
    <property type="match status" value="1"/>
</dbReference>
<evidence type="ECO:0000256" key="5">
    <source>
        <dbReference type="ARBA" id="ARBA00022475"/>
    </source>
</evidence>
<feature type="domain" description="Polysaccharide chain length determinant N-terminal" evidence="18">
    <location>
        <begin position="12"/>
        <end position="100"/>
    </location>
</feature>
<dbReference type="GO" id="GO:0005524">
    <property type="term" value="F:ATP binding"/>
    <property type="evidence" value="ECO:0007669"/>
    <property type="project" value="UniProtKB-KW"/>
</dbReference>
<keyword evidence="8 17" id="KW-0812">Transmembrane</keyword>
<evidence type="ECO:0000256" key="3">
    <source>
        <dbReference type="ARBA" id="ARBA00008883"/>
    </source>
</evidence>
<evidence type="ECO:0000256" key="10">
    <source>
        <dbReference type="ARBA" id="ARBA00022777"/>
    </source>
</evidence>
<dbReference type="PANTHER" id="PTHR32309">
    <property type="entry name" value="TYROSINE-PROTEIN KINASE"/>
    <property type="match status" value="1"/>
</dbReference>
<evidence type="ECO:0000256" key="8">
    <source>
        <dbReference type="ARBA" id="ARBA00022692"/>
    </source>
</evidence>
<feature type="transmembrane region" description="Helical" evidence="17">
    <location>
        <begin position="24"/>
        <end position="41"/>
    </location>
</feature>
<dbReference type="InterPro" id="IPR005702">
    <property type="entry name" value="Wzc-like_C"/>
</dbReference>
<reference evidence="20 21" key="1">
    <citation type="submission" date="2019-07" db="EMBL/GenBank/DDBJ databases">
        <title>Whole genome shotgun sequence of Skermanella aerolata NBRC 106429.</title>
        <authorList>
            <person name="Hosoyama A."/>
            <person name="Uohara A."/>
            <person name="Ohji S."/>
            <person name="Ichikawa N."/>
        </authorList>
    </citation>
    <scope>NUCLEOTIDE SEQUENCE [LARGE SCALE GENOMIC DNA]</scope>
    <source>
        <strain evidence="20 21">NBRC 106429</strain>
    </source>
</reference>
<evidence type="ECO:0000256" key="9">
    <source>
        <dbReference type="ARBA" id="ARBA00022741"/>
    </source>
</evidence>
<dbReference type="Pfam" id="PF13614">
    <property type="entry name" value="AAA_31"/>
    <property type="match status" value="1"/>
</dbReference>
<keyword evidence="9" id="KW-0547">Nucleotide-binding</keyword>
<evidence type="ECO:0000256" key="6">
    <source>
        <dbReference type="ARBA" id="ARBA00022519"/>
    </source>
</evidence>
<dbReference type="InterPro" id="IPR003856">
    <property type="entry name" value="LPS_length_determ_N"/>
</dbReference>
<evidence type="ECO:0000256" key="12">
    <source>
        <dbReference type="ARBA" id="ARBA00022989"/>
    </source>
</evidence>
<dbReference type="InterPro" id="IPR050445">
    <property type="entry name" value="Bact_polysacc_biosynth/exp"/>
</dbReference>
<feature type="coiled-coil region" evidence="16">
    <location>
        <begin position="357"/>
        <end position="422"/>
    </location>
</feature>
<evidence type="ECO:0000313" key="21">
    <source>
        <dbReference type="Proteomes" id="UP000321523"/>
    </source>
</evidence>
<comment type="similarity">
    <text evidence="3">Belongs to the etk/wzc family.</text>
</comment>
<sequence length="736" mass="79780">MRTIIQTNEKQLAHYAAVLWQRKFLIALFVVVSIGLGYWGVRQVTPLYTAEAVVALKTRPQTLIDNAAPAAIAARPDIASVKTEAESVRSTLLIGQVVDQMNLVADPEFNLAIAEELSLRDRARLIMNGAYALAADGLKQVGIELPAPEPDPEVDPRSAVINTIARQLQVSSAPDAYTIRIQFVSEVPEKAALIVNELVDHYLANQVAENQREASQAMVWLEQRVNGVRAELDQATAALADFRTKNNLVPVGPQAQLATQRIIALNTELGTLKVARLEAEAQLAQVKQLQASGRTDSMEIVTRNPTIQILRQQEADLAAQVANLSQSLGARHPDLVKLTQQLNQTRRERAIEVAKVVQGLESRANEVRARERSAQAEIDSLRQEANLSGRGADELAQLQRAADGKALQLEALEQRFKEATSRIDLDQAGARIVTSARAPLEPSHPNKPLFLAVAALGSMLLAMTLAILYDHLTPGFRSAREIKNELGLKMLGAVPKVRLSGQSIADQVLLKPLEPYAEAIRTIITGLTHERPAGGRAKMVLVTSSVPDEGKTSLAIAVARTLTLSGLRVLLLDCDLRRPSVGAAFRFGNAAGLVECIEKGVSLEEAIRVDEATGLDVMPAGRGIQNPQRFFASSSAVGGALQRLMMNYDFIVIDSPPVMVASDAALIAKGCDSVLYAVEWEKTPRSAVKAGIESLTALDIAVAGIVLTKVDYSKQRYAGDMSAYAYRYKDYHNIPA</sequence>
<organism evidence="20 21">
    <name type="scientific">Skermanella aerolata</name>
    <dbReference type="NCBI Taxonomy" id="393310"/>
    <lineage>
        <taxon>Bacteria</taxon>
        <taxon>Pseudomonadati</taxon>
        <taxon>Pseudomonadota</taxon>
        <taxon>Alphaproteobacteria</taxon>
        <taxon>Rhodospirillales</taxon>
        <taxon>Azospirillaceae</taxon>
        <taxon>Skermanella</taxon>
    </lineage>
</organism>
<keyword evidence="10 20" id="KW-0418">Kinase</keyword>
<dbReference type="AlphaFoldDB" id="A0A512DVU3"/>
<dbReference type="InterPro" id="IPR027417">
    <property type="entry name" value="P-loop_NTPase"/>
</dbReference>
<keyword evidence="6" id="KW-0997">Cell inner membrane</keyword>
<keyword evidence="12 17" id="KW-1133">Transmembrane helix</keyword>
<feature type="domain" description="AAA" evidence="19">
    <location>
        <begin position="550"/>
        <end position="682"/>
    </location>
</feature>
<evidence type="ECO:0000256" key="17">
    <source>
        <dbReference type="SAM" id="Phobius"/>
    </source>
</evidence>
<evidence type="ECO:0000256" key="16">
    <source>
        <dbReference type="SAM" id="Coils"/>
    </source>
</evidence>
<evidence type="ECO:0000256" key="13">
    <source>
        <dbReference type="ARBA" id="ARBA00023136"/>
    </source>
</evidence>
<evidence type="ECO:0000313" key="20">
    <source>
        <dbReference type="EMBL" id="GEO40593.1"/>
    </source>
</evidence>
<keyword evidence="5" id="KW-1003">Cell membrane</keyword>
<dbReference type="InterPro" id="IPR025669">
    <property type="entry name" value="AAA_dom"/>
</dbReference>
<dbReference type="GO" id="GO:0004715">
    <property type="term" value="F:non-membrane spanning protein tyrosine kinase activity"/>
    <property type="evidence" value="ECO:0007669"/>
    <property type="project" value="UniProtKB-EC"/>
</dbReference>
<comment type="subcellular location">
    <subcellularLocation>
        <location evidence="1">Cell inner membrane</location>
        <topology evidence="1">Multi-pass membrane protein</topology>
    </subcellularLocation>
</comment>
<dbReference type="CDD" id="cd05387">
    <property type="entry name" value="BY-kinase"/>
    <property type="match status" value="1"/>
</dbReference>
<evidence type="ECO:0000259" key="18">
    <source>
        <dbReference type="Pfam" id="PF02706"/>
    </source>
</evidence>